<dbReference type="Pfam" id="PF00583">
    <property type="entry name" value="Acetyltransf_1"/>
    <property type="match status" value="1"/>
</dbReference>
<accession>A0AA43XML2</accession>
<dbReference type="SUPFAM" id="SSF55729">
    <property type="entry name" value="Acyl-CoA N-acyltransferases (Nat)"/>
    <property type="match status" value="1"/>
</dbReference>
<gene>
    <name evidence="2" type="ORF">ISALK_14015</name>
</gene>
<dbReference type="EMBL" id="SUMG01000033">
    <property type="protein sequence ID" value="NBG89598.1"/>
    <property type="molecule type" value="Genomic_DNA"/>
</dbReference>
<dbReference type="PROSITE" id="PS51186">
    <property type="entry name" value="GNAT"/>
    <property type="match status" value="1"/>
</dbReference>
<proteinExistence type="predicted"/>
<comment type="caution">
    <text evidence="2">The sequence shown here is derived from an EMBL/GenBank/DDBJ whole genome shotgun (WGS) entry which is preliminary data.</text>
</comment>
<sequence length="158" mass="18346">MTDIQPATESARSYFINDYLSRYGSFQDLAEQYADACIFTNRSLVATINDKIIGGITWSIKEGINSGLVEIFQMSILKEYRGKGYGSLLVEKCLQDIESFYCLRGYPLQRVYIIITESNIIGRNLYRNKDFYVAASLMNHRFVNQMDLFYVKDYFIKN</sequence>
<dbReference type="InterPro" id="IPR016181">
    <property type="entry name" value="Acyl_CoA_acyltransferase"/>
</dbReference>
<dbReference type="GO" id="GO:0016747">
    <property type="term" value="F:acyltransferase activity, transferring groups other than amino-acyl groups"/>
    <property type="evidence" value="ECO:0007669"/>
    <property type="project" value="InterPro"/>
</dbReference>
<evidence type="ECO:0000259" key="1">
    <source>
        <dbReference type="PROSITE" id="PS51186"/>
    </source>
</evidence>
<protein>
    <submittedName>
        <fullName evidence="2">GNAT family N-acetyltransferase</fullName>
    </submittedName>
</protein>
<organism evidence="2 3">
    <name type="scientific">Isachenkonia alkalipeptolytica</name>
    <dbReference type="NCBI Taxonomy" id="2565777"/>
    <lineage>
        <taxon>Bacteria</taxon>
        <taxon>Bacillati</taxon>
        <taxon>Bacillota</taxon>
        <taxon>Clostridia</taxon>
        <taxon>Eubacteriales</taxon>
        <taxon>Clostridiaceae</taxon>
        <taxon>Isachenkonia</taxon>
    </lineage>
</organism>
<dbReference type="Proteomes" id="UP000449710">
    <property type="component" value="Unassembled WGS sequence"/>
</dbReference>
<evidence type="ECO:0000313" key="3">
    <source>
        <dbReference type="Proteomes" id="UP000449710"/>
    </source>
</evidence>
<dbReference type="RefSeq" id="WP_160723423.1">
    <property type="nucleotide sequence ID" value="NZ_SUMG01000033.1"/>
</dbReference>
<reference evidence="2 3" key="1">
    <citation type="submission" date="2019-04" db="EMBL/GenBank/DDBJ databases">
        <title>Isachenkonia alkalipeptolytica gen. nov. sp. nov. a new anaerobic, alkiliphilic organothrophic bacterium capable to reduce synthesized ferrihydrite isolated from a soda lake.</title>
        <authorList>
            <person name="Toshchakov S.V."/>
            <person name="Zavarzina D.G."/>
            <person name="Zhilina T.N."/>
            <person name="Kostrikina N.A."/>
            <person name="Kublanov I.V."/>
        </authorList>
    </citation>
    <scope>NUCLEOTIDE SEQUENCE [LARGE SCALE GENOMIC DNA]</scope>
    <source>
        <strain evidence="2 3">Z-1701</strain>
    </source>
</reference>
<feature type="domain" description="N-acetyltransferase" evidence="1">
    <location>
        <begin position="2"/>
        <end position="157"/>
    </location>
</feature>
<dbReference type="AlphaFoldDB" id="A0AA43XML2"/>
<name>A0AA43XML2_9CLOT</name>
<dbReference type="InterPro" id="IPR000182">
    <property type="entry name" value="GNAT_dom"/>
</dbReference>
<keyword evidence="3" id="KW-1185">Reference proteome</keyword>
<dbReference type="CDD" id="cd04301">
    <property type="entry name" value="NAT_SF"/>
    <property type="match status" value="1"/>
</dbReference>
<evidence type="ECO:0000313" key="2">
    <source>
        <dbReference type="EMBL" id="NBG89598.1"/>
    </source>
</evidence>
<dbReference type="Gene3D" id="3.40.630.30">
    <property type="match status" value="1"/>
</dbReference>